<dbReference type="Proteomes" id="UP000265716">
    <property type="component" value="Unassembled WGS sequence"/>
</dbReference>
<accession>A0A397D7S9</accession>
<dbReference type="PANTHER" id="PTHR34859">
    <property type="entry name" value="UNNAMED PRODUCT"/>
    <property type="match status" value="1"/>
</dbReference>
<dbReference type="EMBL" id="QUTC01005090">
    <property type="protein sequence ID" value="RHY60311.1"/>
    <property type="molecule type" value="Genomic_DNA"/>
</dbReference>
<dbReference type="Proteomes" id="UP000266196">
    <property type="component" value="Unassembled WGS sequence"/>
</dbReference>
<dbReference type="Proteomes" id="UP000265427">
    <property type="component" value="Unassembled WGS sequence"/>
</dbReference>
<evidence type="ECO:0000256" key="1">
    <source>
        <dbReference type="SAM" id="SignalP"/>
    </source>
</evidence>
<dbReference type="AlphaFoldDB" id="A0A397D7S9"/>
<gene>
    <name evidence="4" type="ORF">DYB31_011713</name>
    <name evidence="2" type="ORF">DYB36_013872</name>
    <name evidence="3" type="ORF">DYB38_013102</name>
</gene>
<keyword evidence="1" id="KW-0732">Signal</keyword>
<dbReference type="VEuPathDB" id="FungiDB:H257_19126"/>
<protein>
    <submittedName>
        <fullName evidence="3">Uncharacterized protein</fullName>
    </submittedName>
</protein>
<dbReference type="EMBL" id="QUSZ01004947">
    <property type="protein sequence ID" value="RHY11941.1"/>
    <property type="molecule type" value="Genomic_DNA"/>
</dbReference>
<feature type="chain" id="PRO_5036334673" evidence="1">
    <location>
        <begin position="18"/>
        <end position="360"/>
    </location>
</feature>
<name>A0A397D7S9_APHAT</name>
<dbReference type="PANTHER" id="PTHR34859:SF2">
    <property type="entry name" value="LYSM DOMAIN-CONTAINING PROTEIN"/>
    <property type="match status" value="1"/>
</dbReference>
<proteinExistence type="predicted"/>
<sequence>MANILAVLTVFAAMAGATVNQTDDRQLQTGSYFCWKSTHTRGVGGVPLTCPAGEERLGLLCYDKCPVGTTRVGLDCHSICPAGFADQGLFCRYSEYGRGVGYPWKFGDWLNDSGMYQRCQKDYGQDKCENWGWVVYPKCKPGYTSFGCCLCRPTRPDCEALGLGGQLDLSCAKKITIGTPKLPTCAANEEYDAGLCYPKCKPNYTGVGPVCWGRPPPSWVQCGMGAAKTSVHCGFVIKDQLVSVGVLAFNIVTGFAGSAVKGAADASRVAQLSKAWLTAVSSRPWLKKALDLYVKTNGFSLGTLTLYHSQDANFTTEDYVRTAAVIVSLFEPTGVAYVAAAYTFPTCDKVAAFIPANNEQ</sequence>
<reference evidence="5 6" key="1">
    <citation type="submission" date="2018-08" db="EMBL/GenBank/DDBJ databases">
        <title>Aphanomyces genome sequencing and annotation.</title>
        <authorList>
            <person name="Minardi D."/>
            <person name="Oidtmann B."/>
            <person name="Van Der Giezen M."/>
            <person name="Studholme D.J."/>
        </authorList>
    </citation>
    <scope>NUCLEOTIDE SEQUENCE [LARGE SCALE GENOMIC DNA]</scope>
    <source>
        <strain evidence="4 7">197901</strain>
        <strain evidence="2 5">Kv</strain>
        <strain evidence="3 6">SA</strain>
    </source>
</reference>
<comment type="caution">
    <text evidence="3">The sequence shown here is derived from an EMBL/GenBank/DDBJ whole genome shotgun (WGS) entry which is preliminary data.</text>
</comment>
<evidence type="ECO:0000313" key="3">
    <source>
        <dbReference type="EMBL" id="RHY60311.1"/>
    </source>
</evidence>
<evidence type="ECO:0000313" key="6">
    <source>
        <dbReference type="Proteomes" id="UP000265716"/>
    </source>
</evidence>
<dbReference type="EMBL" id="QUTE01017686">
    <property type="protein sequence ID" value="RHY92086.1"/>
    <property type="molecule type" value="Genomic_DNA"/>
</dbReference>
<organism evidence="3 6">
    <name type="scientific">Aphanomyces astaci</name>
    <name type="common">Crayfish plague agent</name>
    <dbReference type="NCBI Taxonomy" id="112090"/>
    <lineage>
        <taxon>Eukaryota</taxon>
        <taxon>Sar</taxon>
        <taxon>Stramenopiles</taxon>
        <taxon>Oomycota</taxon>
        <taxon>Saprolegniomycetes</taxon>
        <taxon>Saprolegniales</taxon>
        <taxon>Verrucalvaceae</taxon>
        <taxon>Aphanomyces</taxon>
    </lineage>
</organism>
<evidence type="ECO:0000313" key="5">
    <source>
        <dbReference type="Proteomes" id="UP000265427"/>
    </source>
</evidence>
<feature type="signal peptide" evidence="1">
    <location>
        <begin position="1"/>
        <end position="17"/>
    </location>
</feature>
<evidence type="ECO:0000313" key="7">
    <source>
        <dbReference type="Proteomes" id="UP000266196"/>
    </source>
</evidence>
<evidence type="ECO:0000313" key="4">
    <source>
        <dbReference type="EMBL" id="RHY92086.1"/>
    </source>
</evidence>
<evidence type="ECO:0000313" key="2">
    <source>
        <dbReference type="EMBL" id="RHY11941.1"/>
    </source>
</evidence>